<evidence type="ECO:0000313" key="6">
    <source>
        <dbReference type="Proteomes" id="UP000233597"/>
    </source>
</evidence>
<dbReference type="EMBL" id="NWTK01000002">
    <property type="protein sequence ID" value="PKR55205.1"/>
    <property type="molecule type" value="Genomic_DNA"/>
</dbReference>
<comment type="caution">
    <text evidence="5">The sequence shown here is derived from an EMBL/GenBank/DDBJ whole genome shotgun (WGS) entry which is preliminary data.</text>
</comment>
<evidence type="ECO:0000313" key="5">
    <source>
        <dbReference type="EMBL" id="PKR55205.1"/>
    </source>
</evidence>
<organism evidence="5 6">
    <name type="scientific">Thalassospira marina</name>
    <dbReference type="NCBI Taxonomy" id="2048283"/>
    <lineage>
        <taxon>Bacteria</taxon>
        <taxon>Pseudomonadati</taxon>
        <taxon>Pseudomonadota</taxon>
        <taxon>Alphaproteobacteria</taxon>
        <taxon>Rhodospirillales</taxon>
        <taxon>Thalassospiraceae</taxon>
        <taxon>Thalassospira</taxon>
    </lineage>
</organism>
<dbReference type="InterPro" id="IPR018060">
    <property type="entry name" value="HTH_AraC"/>
</dbReference>
<keyword evidence="1" id="KW-0805">Transcription regulation</keyword>
<accession>A0A2N3KXA0</accession>
<evidence type="ECO:0000256" key="1">
    <source>
        <dbReference type="ARBA" id="ARBA00023015"/>
    </source>
</evidence>
<proteinExistence type="predicted"/>
<dbReference type="InterPro" id="IPR003313">
    <property type="entry name" value="AraC-bd"/>
</dbReference>
<dbReference type="GO" id="GO:0003700">
    <property type="term" value="F:DNA-binding transcription factor activity"/>
    <property type="evidence" value="ECO:0007669"/>
    <property type="project" value="InterPro"/>
</dbReference>
<keyword evidence="2" id="KW-0238">DNA-binding</keyword>
<protein>
    <submittedName>
        <fullName evidence="5">AraC family transcriptional regulator</fullName>
    </submittedName>
</protein>
<evidence type="ECO:0000256" key="2">
    <source>
        <dbReference type="ARBA" id="ARBA00023125"/>
    </source>
</evidence>
<dbReference type="SUPFAM" id="SSF46689">
    <property type="entry name" value="Homeodomain-like"/>
    <property type="match status" value="2"/>
</dbReference>
<dbReference type="InterPro" id="IPR050204">
    <property type="entry name" value="AraC_XylS_family_regulators"/>
</dbReference>
<dbReference type="AlphaFoldDB" id="A0A2N3KXA0"/>
<dbReference type="SMART" id="SM00342">
    <property type="entry name" value="HTH_ARAC"/>
    <property type="match status" value="1"/>
</dbReference>
<dbReference type="SUPFAM" id="SSF51215">
    <property type="entry name" value="Regulatory protein AraC"/>
    <property type="match status" value="1"/>
</dbReference>
<keyword evidence="3" id="KW-0804">Transcription</keyword>
<dbReference type="Gene3D" id="1.10.10.60">
    <property type="entry name" value="Homeodomain-like"/>
    <property type="match status" value="1"/>
</dbReference>
<evidence type="ECO:0000259" key="4">
    <source>
        <dbReference type="PROSITE" id="PS01124"/>
    </source>
</evidence>
<sequence>MPKGQIAVLPTSRPGTEAVAACSAHHFARHSHDVYGIGMIDRGGQKSASGRGIVEAGPGTVITVNPGEIHDGVPVAGEPRQWRILYFQPGILKDAINAIFEGGAPEHEFTSPIFHRPVLTQYFNRIYGHLTKKDAPYSDDNLEYDELLILLARASLEQAHQPDENRLIAPGVFRAKQQIDDAPGETLQLDMLAQTSGLGKYQLIRDFNRATGFTPHAYIIQRRALLARQLIYRKTPLAEAALMAGFSDQSHMTRQFIRFYGYSPGKLARSLGA</sequence>
<dbReference type="InterPro" id="IPR009057">
    <property type="entry name" value="Homeodomain-like_sf"/>
</dbReference>
<dbReference type="RefSeq" id="WP_101264255.1">
    <property type="nucleotide sequence ID" value="NZ_NWTK01000002.1"/>
</dbReference>
<dbReference type="PANTHER" id="PTHR46796">
    <property type="entry name" value="HTH-TYPE TRANSCRIPTIONAL ACTIVATOR RHAS-RELATED"/>
    <property type="match status" value="1"/>
</dbReference>
<reference evidence="5 6" key="1">
    <citation type="submission" date="2017-09" db="EMBL/GenBank/DDBJ databases">
        <title>Biodiversity and function of Thalassospira species in the particle-attached aromatic-hydrocarbon-degrading consortia from the surface seawater of the South China Sea.</title>
        <authorList>
            <person name="Dong C."/>
            <person name="Liu R."/>
            <person name="Shao Z."/>
        </authorList>
    </citation>
    <scope>NUCLEOTIDE SEQUENCE [LARGE SCALE GENOMIC DNA]</scope>
    <source>
        <strain evidence="5 6">CSC1P2</strain>
    </source>
</reference>
<gene>
    <name evidence="5" type="ORF">COO20_03185</name>
</gene>
<dbReference type="OrthoDB" id="9809338at2"/>
<dbReference type="InterPro" id="IPR037923">
    <property type="entry name" value="HTH-like"/>
</dbReference>
<dbReference type="Pfam" id="PF12833">
    <property type="entry name" value="HTH_18"/>
    <property type="match status" value="1"/>
</dbReference>
<name>A0A2N3KXA0_9PROT</name>
<dbReference type="GO" id="GO:0043565">
    <property type="term" value="F:sequence-specific DNA binding"/>
    <property type="evidence" value="ECO:0007669"/>
    <property type="project" value="InterPro"/>
</dbReference>
<dbReference type="PANTHER" id="PTHR46796:SF2">
    <property type="entry name" value="TRANSCRIPTIONAL REGULATORY PROTEIN"/>
    <property type="match status" value="1"/>
</dbReference>
<dbReference type="PROSITE" id="PS01124">
    <property type="entry name" value="HTH_ARAC_FAMILY_2"/>
    <property type="match status" value="1"/>
</dbReference>
<feature type="domain" description="HTH araC/xylS-type" evidence="4">
    <location>
        <begin position="173"/>
        <end position="270"/>
    </location>
</feature>
<dbReference type="Proteomes" id="UP000233597">
    <property type="component" value="Unassembled WGS sequence"/>
</dbReference>
<evidence type="ECO:0000256" key="3">
    <source>
        <dbReference type="ARBA" id="ARBA00023163"/>
    </source>
</evidence>
<dbReference type="Pfam" id="PF02311">
    <property type="entry name" value="AraC_binding"/>
    <property type="match status" value="1"/>
</dbReference>